<proteinExistence type="predicted"/>
<reference evidence="1" key="1">
    <citation type="submission" date="2021-05" db="EMBL/GenBank/DDBJ databases">
        <title>Diversity, taxonomy and evolution of archaeal viruses of the class Caudoviricetes.</title>
        <authorList>
            <person name="Liu Y."/>
            <person name="Demina T.A."/>
            <person name="Roux S."/>
            <person name="Aiewsakun P."/>
            <person name="Kazlauskas D."/>
            <person name="Simmonds P."/>
            <person name="Prangishvili D."/>
            <person name="Oksanen H.M."/>
            <person name="Krupovic M."/>
        </authorList>
    </citation>
    <scope>NUCLEOTIDE SEQUENCE</scope>
    <source>
        <strain evidence="1">HATV-2/44</strain>
    </source>
</reference>
<keyword evidence="2" id="KW-1185">Reference proteome</keyword>
<dbReference type="Proteomes" id="UP000827814">
    <property type="component" value="Segment"/>
</dbReference>
<protein>
    <submittedName>
        <fullName evidence="1">Baseplate assembly protein V</fullName>
    </submittedName>
</protein>
<dbReference type="EMBL" id="MZ334525">
    <property type="protein sequence ID" value="UBF23177.1"/>
    <property type="molecule type" value="Genomic_DNA"/>
</dbReference>
<evidence type="ECO:0000313" key="2">
    <source>
        <dbReference type="Proteomes" id="UP000827814"/>
    </source>
</evidence>
<gene>
    <name evidence="1" type="ORF">HATV-2_gp26</name>
</gene>
<evidence type="ECO:0000313" key="1">
    <source>
        <dbReference type="EMBL" id="UBF23177.1"/>
    </source>
</evidence>
<name>A0AAE8XYR1_9CAUD</name>
<accession>A0AAE8XYR1</accession>
<organism evidence="1 2">
    <name type="scientific">Haloarcula tailed virus 2</name>
    <dbReference type="NCBI Taxonomy" id="2877989"/>
    <lineage>
        <taxon>Viruses</taxon>
        <taxon>Duplodnaviria</taxon>
        <taxon>Heunggongvirae</taxon>
        <taxon>Uroviricota</taxon>
        <taxon>Caudoviricetes</taxon>
        <taxon>Thumleimavirales</taxon>
        <taxon>Soleiviridae</taxon>
        <taxon>Eilatmyovirus</taxon>
        <taxon>Eilatmyovirus salis</taxon>
        <taxon>Eilatmyovirus HATV2</taxon>
    </lineage>
</organism>
<sequence length="305" mass="32801">MRENSNKTQKASGFDIGEIVSVAPNARHLAVYRLRGQEGTEDVASVTVPARSDINIPTEGDIVLIGYARNGSAFIIGTVYSESDNTMGYERGYRRIGHTRSTSRFELQGDGTVRLFSYSGSELKLGPDGAITATTDDGATLQLKEDGNIEISDSTGASVRVEDGRVFLDNYQQLFVAEGTNTNINASNNISWNTTVVSDAPFSFDGTNVTFQEDGRYEIRCNADFASTVARTNPNIFIRDSGGAIQGVGGRSGYMRNASGHDHSSVHAEAVIVANSGDSIHAEGNQEAQAETIVPHRAQLIIKKL</sequence>